<evidence type="ECO:0000259" key="2">
    <source>
        <dbReference type="Pfam" id="PF13786"/>
    </source>
</evidence>
<accession>A0ABM9BY91</accession>
<feature type="domain" description="DUF4179" evidence="2">
    <location>
        <begin position="95"/>
        <end position="178"/>
    </location>
</feature>
<keyword evidence="1" id="KW-0472">Membrane</keyword>
<proteinExistence type="predicted"/>
<keyword evidence="1" id="KW-1133">Transmembrane helix</keyword>
<dbReference type="RefSeq" id="WP_236339212.1">
    <property type="nucleotide sequence ID" value="NZ_CAKMMF010000004.1"/>
</dbReference>
<feature type="transmembrane region" description="Helical" evidence="1">
    <location>
        <begin position="97"/>
        <end position="115"/>
    </location>
</feature>
<keyword evidence="1" id="KW-0812">Transmembrane</keyword>
<gene>
    <name evidence="3" type="ORF">PAECIP111893_00888</name>
</gene>
<evidence type="ECO:0000256" key="1">
    <source>
        <dbReference type="SAM" id="Phobius"/>
    </source>
</evidence>
<comment type="caution">
    <text evidence="3">The sequence shown here is derived from an EMBL/GenBank/DDBJ whole genome shotgun (WGS) entry which is preliminary data.</text>
</comment>
<dbReference type="EMBL" id="CAKMMF010000004">
    <property type="protein sequence ID" value="CAH1197696.1"/>
    <property type="molecule type" value="Genomic_DNA"/>
</dbReference>
<evidence type="ECO:0000313" key="3">
    <source>
        <dbReference type="EMBL" id="CAH1197696.1"/>
    </source>
</evidence>
<dbReference type="Proteomes" id="UP000838686">
    <property type="component" value="Unassembled WGS sequence"/>
</dbReference>
<reference evidence="3" key="1">
    <citation type="submission" date="2022-01" db="EMBL/GenBank/DDBJ databases">
        <authorList>
            <person name="Criscuolo A."/>
        </authorList>
    </citation>
    <scope>NUCLEOTIDE SEQUENCE</scope>
    <source>
        <strain evidence="3">CIP111893</strain>
    </source>
</reference>
<keyword evidence="4" id="KW-1185">Reference proteome</keyword>
<evidence type="ECO:0000313" key="4">
    <source>
        <dbReference type="Proteomes" id="UP000838686"/>
    </source>
</evidence>
<dbReference type="Pfam" id="PF13786">
    <property type="entry name" value="DUF4179"/>
    <property type="match status" value="1"/>
</dbReference>
<dbReference type="InterPro" id="IPR025436">
    <property type="entry name" value="DUF4179"/>
</dbReference>
<dbReference type="Gene3D" id="2.60.40.1630">
    <property type="entry name" value="bacillus anthracis domain"/>
    <property type="match status" value="1"/>
</dbReference>
<organism evidence="3 4">
    <name type="scientific">Paenibacillus plantiphilus</name>
    <dbReference type="NCBI Taxonomy" id="2905650"/>
    <lineage>
        <taxon>Bacteria</taxon>
        <taxon>Bacillati</taxon>
        <taxon>Bacillota</taxon>
        <taxon>Bacilli</taxon>
        <taxon>Bacillales</taxon>
        <taxon>Paenibacillaceae</taxon>
        <taxon>Paenibacillus</taxon>
    </lineage>
</organism>
<name>A0ABM9BY91_9BACL</name>
<protein>
    <recommendedName>
        <fullName evidence="2">DUF4179 domain-containing protein</fullName>
    </recommendedName>
</protein>
<sequence length="539" mass="60044">MKCYNRDQIEALIVNRDTGSLSSHIDNCPSCGALYEAALKEQLRWHETLFPGKLPDAFDTTVMAALESHTIDPFSEGGGKGQGETDSRCRRGMSGKWLIIAAASFVILGGSLLYARPTIADLIRSLLTADGSTDIGIIESNQLGIVQNPGIKVEDKGYTLEINEVVADGARIVMGVKLTDPQGRPIRDKLDWNKLKIMNANGTEIAAMSSRGGATNFDNLEFAYTTMDETDRIFVEGNFDRIGSKFDGKPFVYGDWGFRFELDMTEINKLKLVNALHEQYTSPNGLTIEMKGLIRTPGAVQLQLVTSLNAEAAERSPSDLAEKLQLMFRFEDENGEEISSVNSLKVPHKESLISMSHYTDKQTGRTQWNYFFKYLPYDRQKVTFVLEGYSIPEKSGASVTFRPADLQLEPLVFVDQGDALTISEMKIGKGFDSNSAIVGLIHIKGKFRNSYVEDEWSLRDENGREYPLSMRGGITRGEVTDIKGDPGFIADGMTALPSEVTLVRQIIDKRYFDVNWSFELPRGEQFQGIKEVDPSDYGY</sequence>